<dbReference type="STRING" id="721133.SAMN05216176_105191"/>
<evidence type="ECO:0000313" key="7">
    <source>
        <dbReference type="Proteomes" id="UP000007374"/>
    </source>
</evidence>
<feature type="domain" description="HTH iclR-type" evidence="4">
    <location>
        <begin position="29"/>
        <end position="91"/>
    </location>
</feature>
<evidence type="ECO:0000259" key="4">
    <source>
        <dbReference type="PROSITE" id="PS51077"/>
    </source>
</evidence>
<sequence length="304" mass="33138">MISSKLESYSNLELAVVYSVLTREEWLTVAAIDRCLTILEALAGEREPIELTDLANRLGMPASAVHRTLTTLVSRGWVLQHSGTQRYALSLRMSTLAFRNLDVRAVPDVVQSVLDKLARETREYCRLAIVEGEDLVWVARAQGAVTGLRYDPEMGQEIVLHATANGKAWLSTLPESEALRIVCARGFGARRPLGPNSATNVDEFRARLVETRERGYGTSIEEAEAGTGAVAVPFFNGVGPDAPVAGTMSVAGPLVRITPERYEELATALKKAAVEVAEIWSLRSRQRGYQPAVTAPRPQAPAEV</sequence>
<keyword evidence="3" id="KW-0804">Transcription</keyword>
<dbReference type="GO" id="GO:0003677">
    <property type="term" value="F:DNA binding"/>
    <property type="evidence" value="ECO:0007669"/>
    <property type="project" value="UniProtKB-KW"/>
</dbReference>
<dbReference type="PROSITE" id="PS51078">
    <property type="entry name" value="ICLR_ED"/>
    <property type="match status" value="1"/>
</dbReference>
<protein>
    <submittedName>
        <fullName evidence="6">IclR family transcriptional regulator</fullName>
    </submittedName>
</protein>
<dbReference type="SUPFAM" id="SSF46785">
    <property type="entry name" value="Winged helix' DNA-binding domain"/>
    <property type="match status" value="1"/>
</dbReference>
<name>K2P7F8_9HYPH</name>
<dbReference type="GO" id="GO:0003700">
    <property type="term" value="F:DNA-binding transcription factor activity"/>
    <property type="evidence" value="ECO:0007669"/>
    <property type="project" value="TreeGrafter"/>
</dbReference>
<dbReference type="SMART" id="SM00346">
    <property type="entry name" value="HTH_ICLR"/>
    <property type="match status" value="1"/>
</dbReference>
<dbReference type="PANTHER" id="PTHR30136">
    <property type="entry name" value="HELIX-TURN-HELIX TRANSCRIPTIONAL REGULATOR, ICLR FAMILY"/>
    <property type="match status" value="1"/>
</dbReference>
<gene>
    <name evidence="6" type="ORF">NA8A_07464</name>
</gene>
<evidence type="ECO:0000259" key="5">
    <source>
        <dbReference type="PROSITE" id="PS51078"/>
    </source>
</evidence>
<dbReference type="GO" id="GO:0045892">
    <property type="term" value="P:negative regulation of DNA-templated transcription"/>
    <property type="evidence" value="ECO:0007669"/>
    <property type="project" value="TreeGrafter"/>
</dbReference>
<dbReference type="InterPro" id="IPR036390">
    <property type="entry name" value="WH_DNA-bd_sf"/>
</dbReference>
<organism evidence="6 7">
    <name type="scientific">Nitratireductor indicus C115</name>
    <dbReference type="NCBI Taxonomy" id="1231190"/>
    <lineage>
        <taxon>Bacteria</taxon>
        <taxon>Pseudomonadati</taxon>
        <taxon>Pseudomonadota</taxon>
        <taxon>Alphaproteobacteria</taxon>
        <taxon>Hyphomicrobiales</taxon>
        <taxon>Phyllobacteriaceae</taxon>
        <taxon>Nitratireductor</taxon>
    </lineage>
</organism>
<dbReference type="AlphaFoldDB" id="K2P7F8"/>
<accession>K2P7F8</accession>
<dbReference type="Gene3D" id="1.10.10.10">
    <property type="entry name" value="Winged helix-like DNA-binding domain superfamily/Winged helix DNA-binding domain"/>
    <property type="match status" value="1"/>
</dbReference>
<keyword evidence="1" id="KW-0805">Transcription regulation</keyword>
<dbReference type="EMBL" id="AMSI01000004">
    <property type="protein sequence ID" value="EKF43156.1"/>
    <property type="molecule type" value="Genomic_DNA"/>
</dbReference>
<evidence type="ECO:0000313" key="6">
    <source>
        <dbReference type="EMBL" id="EKF43156.1"/>
    </source>
</evidence>
<dbReference type="PANTHER" id="PTHR30136:SF35">
    <property type="entry name" value="HTH-TYPE TRANSCRIPTIONAL REGULATOR RV1719"/>
    <property type="match status" value="1"/>
</dbReference>
<dbReference type="InterPro" id="IPR036388">
    <property type="entry name" value="WH-like_DNA-bd_sf"/>
</dbReference>
<dbReference type="SUPFAM" id="SSF55781">
    <property type="entry name" value="GAF domain-like"/>
    <property type="match status" value="1"/>
</dbReference>
<dbReference type="Pfam" id="PF09339">
    <property type="entry name" value="HTH_IclR"/>
    <property type="match status" value="1"/>
</dbReference>
<reference evidence="6 7" key="1">
    <citation type="journal article" date="2012" name="J. Bacteriol.">
        <title>Genome Sequence of Nitratireductor indicus Type Strain C115.</title>
        <authorList>
            <person name="Lai Q."/>
            <person name="Li G."/>
            <person name="Yu Z."/>
            <person name="Shao Z."/>
        </authorList>
    </citation>
    <scope>NUCLEOTIDE SEQUENCE [LARGE SCALE GENOMIC DNA]</scope>
    <source>
        <strain evidence="6 7">C115</strain>
    </source>
</reference>
<feature type="domain" description="IclR-ED" evidence="5">
    <location>
        <begin position="92"/>
        <end position="282"/>
    </location>
</feature>
<dbReference type="InterPro" id="IPR014757">
    <property type="entry name" value="Tscrpt_reg_IclR_C"/>
</dbReference>
<dbReference type="Proteomes" id="UP000007374">
    <property type="component" value="Unassembled WGS sequence"/>
</dbReference>
<comment type="caution">
    <text evidence="6">The sequence shown here is derived from an EMBL/GenBank/DDBJ whole genome shotgun (WGS) entry which is preliminary data.</text>
</comment>
<proteinExistence type="predicted"/>
<keyword evidence="2" id="KW-0238">DNA-binding</keyword>
<dbReference type="InterPro" id="IPR050707">
    <property type="entry name" value="HTH_MetabolicPath_Reg"/>
</dbReference>
<evidence type="ECO:0000256" key="2">
    <source>
        <dbReference type="ARBA" id="ARBA00023125"/>
    </source>
</evidence>
<dbReference type="PATRIC" id="fig|1231190.3.peg.1564"/>
<dbReference type="InterPro" id="IPR005471">
    <property type="entry name" value="Tscrpt_reg_IclR_N"/>
</dbReference>
<keyword evidence="7" id="KW-1185">Reference proteome</keyword>
<dbReference type="Pfam" id="PF01614">
    <property type="entry name" value="IclR_C"/>
    <property type="match status" value="1"/>
</dbReference>
<evidence type="ECO:0000256" key="1">
    <source>
        <dbReference type="ARBA" id="ARBA00023015"/>
    </source>
</evidence>
<dbReference type="PROSITE" id="PS51077">
    <property type="entry name" value="HTH_ICLR"/>
    <property type="match status" value="1"/>
</dbReference>
<evidence type="ECO:0000256" key="3">
    <source>
        <dbReference type="ARBA" id="ARBA00023163"/>
    </source>
</evidence>
<dbReference type="Gene3D" id="3.30.450.40">
    <property type="match status" value="1"/>
</dbReference>
<dbReference type="InterPro" id="IPR029016">
    <property type="entry name" value="GAF-like_dom_sf"/>
</dbReference>
<dbReference type="eggNOG" id="COG1414">
    <property type="taxonomic scope" value="Bacteria"/>
</dbReference>